<accession>A0ABV8NL04</accession>
<dbReference type="PANTHER" id="PTHR11261:SF3">
    <property type="entry name" value="RETINOL-BINDING PROTEIN 3"/>
    <property type="match status" value="1"/>
</dbReference>
<dbReference type="GO" id="GO:0016787">
    <property type="term" value="F:hydrolase activity"/>
    <property type="evidence" value="ECO:0007669"/>
    <property type="project" value="UniProtKB-KW"/>
</dbReference>
<dbReference type="InterPro" id="IPR029045">
    <property type="entry name" value="ClpP/crotonase-like_dom_sf"/>
</dbReference>
<comment type="caution">
    <text evidence="2">The sequence shown here is derived from an EMBL/GenBank/DDBJ whole genome shotgun (WGS) entry which is preliminary data.</text>
</comment>
<dbReference type="Pfam" id="PF03572">
    <property type="entry name" value="Peptidase_S41"/>
    <property type="match status" value="1"/>
</dbReference>
<reference evidence="3" key="1">
    <citation type="journal article" date="2019" name="Int. J. Syst. Evol. Microbiol.">
        <title>The Global Catalogue of Microorganisms (GCM) 10K type strain sequencing project: providing services to taxonomists for standard genome sequencing and annotation.</title>
        <authorList>
            <consortium name="The Broad Institute Genomics Platform"/>
            <consortium name="The Broad Institute Genome Sequencing Center for Infectious Disease"/>
            <person name="Wu L."/>
            <person name="Ma J."/>
        </authorList>
    </citation>
    <scope>NUCLEOTIDE SEQUENCE [LARGE SCALE GENOMIC DNA]</scope>
    <source>
        <strain evidence="3">CCM 8689</strain>
    </source>
</reference>
<proteinExistence type="predicted"/>
<dbReference type="EC" id="3.4.-.-" evidence="2"/>
<dbReference type="SMART" id="SM00245">
    <property type="entry name" value="TSPc"/>
    <property type="match status" value="1"/>
</dbReference>
<keyword evidence="2" id="KW-0378">Hydrolase</keyword>
<protein>
    <submittedName>
        <fullName evidence="2">S41 family peptidase</fullName>
        <ecNumber evidence="2">3.4.-.-</ecNumber>
    </submittedName>
</protein>
<dbReference type="Proteomes" id="UP001595792">
    <property type="component" value="Unassembled WGS sequence"/>
</dbReference>
<evidence type="ECO:0000313" key="2">
    <source>
        <dbReference type="EMBL" id="MFC4197144.1"/>
    </source>
</evidence>
<gene>
    <name evidence="2" type="ORF">ACFOUY_10575</name>
</gene>
<dbReference type="SUPFAM" id="SSF52096">
    <property type="entry name" value="ClpP/crotonase"/>
    <property type="match status" value="1"/>
</dbReference>
<feature type="domain" description="Tail specific protease" evidence="1">
    <location>
        <begin position="106"/>
        <end position="319"/>
    </location>
</feature>
<name>A0ABV8NL04_9SPHI</name>
<evidence type="ECO:0000313" key="3">
    <source>
        <dbReference type="Proteomes" id="UP001595792"/>
    </source>
</evidence>
<dbReference type="RefSeq" id="WP_378960531.1">
    <property type="nucleotide sequence ID" value="NZ_JBHRXC010000001.1"/>
</dbReference>
<organism evidence="2 3">
    <name type="scientific">Pedobacter jamesrossensis</name>
    <dbReference type="NCBI Taxonomy" id="1908238"/>
    <lineage>
        <taxon>Bacteria</taxon>
        <taxon>Pseudomonadati</taxon>
        <taxon>Bacteroidota</taxon>
        <taxon>Sphingobacteriia</taxon>
        <taxon>Sphingobacteriales</taxon>
        <taxon>Sphingobacteriaceae</taxon>
        <taxon>Pedobacter</taxon>
    </lineage>
</organism>
<dbReference type="EMBL" id="JBHSBY010000104">
    <property type="protein sequence ID" value="MFC4197144.1"/>
    <property type="molecule type" value="Genomic_DNA"/>
</dbReference>
<sequence length="344" mass="38874">MKKIFSIFFILSLSLRLCAQKKLTSQDSIKVFYDELFVALKSEYLLRKSVDWQVVKTETKQNSAQYTDFENSLSEIKTLFDKIGATHCGVYYKQNKYAATGKKISKDDYSAQWAKKYATKPVFEAKVLNGKIGYILMPRMVFFDISSKNIHNIAQSLYDQIAEIKTKNKLEGWIIDLRFNTGGNSWPMLLSLYDFLGDNEIVGSLNENKKIKSKVTLSKGSYIENNKTVSYINPKGELLDKVKVAVITGVLTGSSGEVTAIAFKGRPNTTFIGENTLGFTTGNFSWPLPYDVTLALTNSYYSDRNGNHYEKIIPDVAVSKSDNFDDLLLDKNIQESIKFITKKG</sequence>
<dbReference type="InterPro" id="IPR005151">
    <property type="entry name" value="Tail-specific_protease"/>
</dbReference>
<keyword evidence="3" id="KW-1185">Reference proteome</keyword>
<evidence type="ECO:0000259" key="1">
    <source>
        <dbReference type="SMART" id="SM00245"/>
    </source>
</evidence>
<dbReference type="PANTHER" id="PTHR11261">
    <property type="entry name" value="INTERPHOTORECEPTOR RETINOID-BINDING PROTEIN"/>
    <property type="match status" value="1"/>
</dbReference>
<dbReference type="Gene3D" id="3.90.226.10">
    <property type="entry name" value="2-enoyl-CoA Hydratase, Chain A, domain 1"/>
    <property type="match status" value="1"/>
</dbReference>